<feature type="transmembrane region" description="Helical" evidence="2">
    <location>
        <begin position="43"/>
        <end position="65"/>
    </location>
</feature>
<feature type="transmembrane region" description="Helical" evidence="2">
    <location>
        <begin position="12"/>
        <end position="31"/>
    </location>
</feature>
<keyword evidence="2" id="KW-0812">Transmembrane</keyword>
<proteinExistence type="predicted"/>
<organism evidence="3 4">
    <name type="scientific">Papiliotrema laurentii</name>
    <name type="common">Cryptococcus laurentii</name>
    <dbReference type="NCBI Taxonomy" id="5418"/>
    <lineage>
        <taxon>Eukaryota</taxon>
        <taxon>Fungi</taxon>
        <taxon>Dikarya</taxon>
        <taxon>Basidiomycota</taxon>
        <taxon>Agaricomycotina</taxon>
        <taxon>Tremellomycetes</taxon>
        <taxon>Tremellales</taxon>
        <taxon>Rhynchogastremaceae</taxon>
        <taxon>Papiliotrema</taxon>
    </lineage>
</organism>
<dbReference type="EMBL" id="JAODAN010000010">
    <property type="protein sequence ID" value="KAK1921707.1"/>
    <property type="molecule type" value="Genomic_DNA"/>
</dbReference>
<feature type="transmembrane region" description="Helical" evidence="2">
    <location>
        <begin position="178"/>
        <end position="201"/>
    </location>
</feature>
<evidence type="ECO:0000313" key="4">
    <source>
        <dbReference type="Proteomes" id="UP001182556"/>
    </source>
</evidence>
<dbReference type="Proteomes" id="UP001182556">
    <property type="component" value="Unassembled WGS sequence"/>
</dbReference>
<keyword evidence="2" id="KW-0472">Membrane</keyword>
<evidence type="ECO:0000256" key="2">
    <source>
        <dbReference type="SAM" id="Phobius"/>
    </source>
</evidence>
<dbReference type="AlphaFoldDB" id="A0AAD9CT73"/>
<name>A0AAD9CT73_PAPLA</name>
<feature type="transmembrane region" description="Helical" evidence="2">
    <location>
        <begin position="105"/>
        <end position="130"/>
    </location>
</feature>
<feature type="transmembrane region" description="Helical" evidence="2">
    <location>
        <begin position="265"/>
        <end position="286"/>
    </location>
</feature>
<comment type="caution">
    <text evidence="3">The sequence shown here is derived from an EMBL/GenBank/DDBJ whole genome shotgun (WGS) entry which is preliminary data.</text>
</comment>
<keyword evidence="2" id="KW-1133">Transmembrane helix</keyword>
<evidence type="ECO:0000313" key="3">
    <source>
        <dbReference type="EMBL" id="KAK1921707.1"/>
    </source>
</evidence>
<feature type="region of interest" description="Disordered" evidence="1">
    <location>
        <begin position="305"/>
        <end position="356"/>
    </location>
</feature>
<feature type="compositionally biased region" description="Polar residues" evidence="1">
    <location>
        <begin position="315"/>
        <end position="340"/>
    </location>
</feature>
<reference evidence="3" key="1">
    <citation type="submission" date="2023-02" db="EMBL/GenBank/DDBJ databases">
        <title>Identification and recombinant expression of a fungal hydrolase from Papiliotrema laurentii that hydrolyzes apple cutin and clears colloidal polyester polyurethane.</title>
        <authorList>
            <consortium name="DOE Joint Genome Institute"/>
            <person name="Roman V.A."/>
            <person name="Bojanowski C."/>
            <person name="Crable B.R."/>
            <person name="Wagner D.N."/>
            <person name="Hung C.S."/>
            <person name="Nadeau L.J."/>
            <person name="Schratz L."/>
            <person name="Haridas S."/>
            <person name="Pangilinan J."/>
            <person name="Lipzen A."/>
            <person name="Na H."/>
            <person name="Yan M."/>
            <person name="Ng V."/>
            <person name="Grigoriev I.V."/>
            <person name="Spatafora J.W."/>
            <person name="Barlow D."/>
            <person name="Biffinger J."/>
            <person name="Kelley-Loughnane N."/>
            <person name="Varaljay V.A."/>
            <person name="Crookes-Goodson W.J."/>
        </authorList>
    </citation>
    <scope>NUCLEOTIDE SEQUENCE</scope>
    <source>
        <strain evidence="3">5307AH</strain>
    </source>
</reference>
<gene>
    <name evidence="3" type="ORF">DB88DRAFT_443086</name>
</gene>
<keyword evidence="4" id="KW-1185">Reference proteome</keyword>
<feature type="transmembrane region" description="Helical" evidence="2">
    <location>
        <begin position="232"/>
        <end position="250"/>
    </location>
</feature>
<protein>
    <submittedName>
        <fullName evidence="3">Uncharacterized protein</fullName>
    </submittedName>
</protein>
<sequence length="461" mass="51766">MCHMSPTAQVLGLLVSIITSLFTAWHIWCFDRGRCLLYTRRDVFRWTILMMLVAALGCFLIWSGMLSWVKYHEYYGVIPLPDGASIIRPVPWQLWSAKRQKLIRAGYHVASVGWGLLVSVHAEETLYWAYLIGSIRNRDSRSWFRSKYFKLWLFCVALCIEPGVGCIETTDLNKMEHLIFFAGSILAVILFLGSLWLVIVFPGFIRDSRRQGANPEVLGRLQYFKELNSARTVFRFFYALCLSTLSIDAWTEHKAVNMSPFWTDVTFTLAYVCALTSTAIGVMILLPRSMAGEAGASHTAQVFVQQHRTPHQAAQRKSSLHAPSSGSDTTAYPPSSSSDAELQPLPMPHKVERTSSRRSFLGPLGAWSALGERLNIDSSHLDEIDLTGHVEMQRKLGGSVHSEFNVPFAAHPDSRRLAEGEIVPTVPRALNEFRGPLAVNSPRRPVDLNIVVVSETIVEKD</sequence>
<feature type="transmembrane region" description="Helical" evidence="2">
    <location>
        <begin position="151"/>
        <end position="172"/>
    </location>
</feature>
<evidence type="ECO:0000256" key="1">
    <source>
        <dbReference type="SAM" id="MobiDB-lite"/>
    </source>
</evidence>
<accession>A0AAD9CT73</accession>